<dbReference type="Pfam" id="PF12698">
    <property type="entry name" value="ABC2_membrane_3"/>
    <property type="match status" value="1"/>
</dbReference>
<evidence type="ECO:0000256" key="1">
    <source>
        <dbReference type="ARBA" id="ARBA00004651"/>
    </source>
</evidence>
<dbReference type="EMBL" id="BMEV01000050">
    <property type="protein sequence ID" value="GFZ82802.1"/>
    <property type="molecule type" value="Genomic_DNA"/>
</dbReference>
<protein>
    <recommendedName>
        <fullName evidence="7">ABC-2 type transporter transmembrane domain-containing protein</fullName>
    </recommendedName>
</protein>
<feature type="transmembrane region" description="Helical" evidence="6">
    <location>
        <begin position="303"/>
        <end position="327"/>
    </location>
</feature>
<proteinExistence type="predicted"/>
<evidence type="ECO:0000313" key="8">
    <source>
        <dbReference type="EMBL" id="GFZ82802.1"/>
    </source>
</evidence>
<keyword evidence="4 6" id="KW-1133">Transmembrane helix</keyword>
<feature type="transmembrane region" description="Helical" evidence="6">
    <location>
        <begin position="20"/>
        <end position="42"/>
    </location>
</feature>
<comment type="subcellular location">
    <subcellularLocation>
        <location evidence="1">Cell membrane</location>
        <topology evidence="1">Multi-pass membrane protein</topology>
    </subcellularLocation>
</comment>
<reference evidence="8" key="2">
    <citation type="submission" date="2020-09" db="EMBL/GenBank/DDBJ databases">
        <authorList>
            <person name="Sun Q."/>
            <person name="Zhou Y."/>
        </authorList>
    </citation>
    <scope>NUCLEOTIDE SEQUENCE</scope>
    <source>
        <strain evidence="8">CGMCC 1.12360</strain>
    </source>
</reference>
<evidence type="ECO:0000256" key="6">
    <source>
        <dbReference type="SAM" id="Phobius"/>
    </source>
</evidence>
<dbReference type="InterPro" id="IPR051449">
    <property type="entry name" value="ABC-2_transporter_component"/>
</dbReference>
<dbReference type="InterPro" id="IPR013525">
    <property type="entry name" value="ABC2_TM"/>
</dbReference>
<organism evidence="8 9">
    <name type="scientific">Compostibacillus humi</name>
    <dbReference type="NCBI Taxonomy" id="1245525"/>
    <lineage>
        <taxon>Bacteria</taxon>
        <taxon>Bacillati</taxon>
        <taxon>Bacillota</taxon>
        <taxon>Bacilli</taxon>
        <taxon>Bacillales</taxon>
        <taxon>Bacillaceae</taxon>
        <taxon>Compostibacillus</taxon>
    </lineage>
</organism>
<dbReference type="PANTHER" id="PTHR30294:SF29">
    <property type="entry name" value="MULTIDRUG ABC TRANSPORTER PERMEASE YBHS-RELATED"/>
    <property type="match status" value="1"/>
</dbReference>
<keyword evidence="5 6" id="KW-0472">Membrane</keyword>
<gene>
    <name evidence="8" type="ORF">GCM10010978_24330</name>
</gene>
<sequence length="422" mass="47297">MLFPIIKKQLFMLMRNPVEILLLIGLPIILIVILGNALSSWMNGETPAITGKIAILEREDEGRQLERFLEDMKKMGLPEETIQYFEQEIDTIAPIRLLKENVFGSEELQDMFQIEEVNLSDKEKILNDDGYTMLLEVPENFTYDTLRTMVLGEKREAELIIYENDQQQIAAGILKNVLGQFQEKLTKETFLQQNQLDSGLVLANNENLANEIIPIEEKNPINAKKYYTVGMATMNVLFIASVIGSFAFLEKKTQVFDRIILANVSRWLYFVGILISSALFAFLQLLIIYGFSWIVFDVAFPDAYAFFMTTGIYALAVGGIAVLLTAISYRLESETLTNFFSGVIVTIMAFIGGSFFPIGDSSEIIQQLGNYTPNGASMSAYLALLRGDGFAEIADHLTFLVLFAFASTVVAAMTFPKRGISS</sequence>
<evidence type="ECO:0000313" key="9">
    <source>
        <dbReference type="Proteomes" id="UP000602050"/>
    </source>
</evidence>
<dbReference type="PANTHER" id="PTHR30294">
    <property type="entry name" value="MEMBRANE COMPONENT OF ABC TRANSPORTER YHHJ-RELATED"/>
    <property type="match status" value="1"/>
</dbReference>
<comment type="caution">
    <text evidence="8">The sequence shown here is derived from an EMBL/GenBank/DDBJ whole genome shotgun (WGS) entry which is preliminary data.</text>
</comment>
<feature type="domain" description="ABC-2 type transporter transmembrane" evidence="7">
    <location>
        <begin position="22"/>
        <end position="412"/>
    </location>
</feature>
<keyword evidence="2" id="KW-1003">Cell membrane</keyword>
<keyword evidence="9" id="KW-1185">Reference proteome</keyword>
<evidence type="ECO:0000256" key="2">
    <source>
        <dbReference type="ARBA" id="ARBA00022475"/>
    </source>
</evidence>
<dbReference type="AlphaFoldDB" id="A0A8J2TQM2"/>
<dbReference type="GO" id="GO:0005886">
    <property type="term" value="C:plasma membrane"/>
    <property type="evidence" value="ECO:0007669"/>
    <property type="project" value="UniProtKB-SubCell"/>
</dbReference>
<evidence type="ECO:0000256" key="4">
    <source>
        <dbReference type="ARBA" id="ARBA00022989"/>
    </source>
</evidence>
<evidence type="ECO:0000259" key="7">
    <source>
        <dbReference type="Pfam" id="PF12698"/>
    </source>
</evidence>
<reference evidence="8" key="1">
    <citation type="journal article" date="2014" name="Int. J. Syst. Evol. Microbiol.">
        <title>Complete genome sequence of Corynebacterium casei LMG S-19264T (=DSM 44701T), isolated from a smear-ripened cheese.</title>
        <authorList>
            <consortium name="US DOE Joint Genome Institute (JGI-PGF)"/>
            <person name="Walter F."/>
            <person name="Albersmeier A."/>
            <person name="Kalinowski J."/>
            <person name="Ruckert C."/>
        </authorList>
    </citation>
    <scope>NUCLEOTIDE SEQUENCE</scope>
    <source>
        <strain evidence="8">CGMCC 1.12360</strain>
    </source>
</reference>
<evidence type="ECO:0000256" key="5">
    <source>
        <dbReference type="ARBA" id="ARBA00023136"/>
    </source>
</evidence>
<feature type="transmembrane region" description="Helical" evidence="6">
    <location>
        <begin position="339"/>
        <end position="358"/>
    </location>
</feature>
<dbReference type="GO" id="GO:0140359">
    <property type="term" value="F:ABC-type transporter activity"/>
    <property type="evidence" value="ECO:0007669"/>
    <property type="project" value="InterPro"/>
</dbReference>
<dbReference type="Proteomes" id="UP000602050">
    <property type="component" value="Unassembled WGS sequence"/>
</dbReference>
<feature type="transmembrane region" description="Helical" evidence="6">
    <location>
        <begin position="268"/>
        <end position="291"/>
    </location>
</feature>
<accession>A0A8J2TQM2</accession>
<keyword evidence="3 6" id="KW-0812">Transmembrane</keyword>
<name>A0A8J2TQM2_9BACI</name>
<feature type="transmembrane region" description="Helical" evidence="6">
    <location>
        <begin position="226"/>
        <end position="248"/>
    </location>
</feature>
<evidence type="ECO:0000256" key="3">
    <source>
        <dbReference type="ARBA" id="ARBA00022692"/>
    </source>
</evidence>
<dbReference type="RefSeq" id="WP_188392685.1">
    <property type="nucleotide sequence ID" value="NZ_BMEV01000050.1"/>
</dbReference>
<feature type="transmembrane region" description="Helical" evidence="6">
    <location>
        <begin position="397"/>
        <end position="415"/>
    </location>
</feature>